<dbReference type="Proteomes" id="UP000198414">
    <property type="component" value="Unassembled WGS sequence"/>
</dbReference>
<keyword evidence="1" id="KW-1133">Transmembrane helix</keyword>
<reference evidence="2 3" key="1">
    <citation type="submission" date="2015-11" db="EMBL/GenBank/DDBJ databases">
        <title>Draft genome sequences of new species of the genus Lactobacillus isolated from orchardgrass silage.</title>
        <authorList>
            <person name="Tohno M."/>
            <person name="Tanizawa Y."/>
            <person name="Arita M."/>
        </authorList>
    </citation>
    <scope>NUCLEOTIDE SEQUENCE [LARGE SCALE GENOMIC DNA]</scope>
    <source>
        <strain evidence="2 3">IWT25</strain>
    </source>
</reference>
<proteinExistence type="predicted"/>
<dbReference type="AlphaFoldDB" id="A0A1Z5IWP9"/>
<comment type="caution">
    <text evidence="2">The sequence shown here is derived from an EMBL/GenBank/DDBJ whole genome shotgun (WGS) entry which is preliminary data.</text>
</comment>
<dbReference type="OrthoDB" id="2248624at2"/>
<sequence length="137" mass="15531">MQTFTKMGLAILLVLAIPLSLGLMLEIWSVVGKPLHLAFLDSGTMQNVTQNYLFWGGLALTVILIVIINWPKTFQLYRIRHTNGQLRISKKAIDNFYPSALRQKPFISEPKVTTKLSRRQLKVKIHGMLRSSPNATL</sequence>
<protein>
    <recommendedName>
        <fullName evidence="4">Alkaline shock response membrane anchor protein AmaP</fullName>
    </recommendedName>
</protein>
<feature type="transmembrane region" description="Helical" evidence="1">
    <location>
        <begin position="52"/>
        <end position="70"/>
    </location>
</feature>
<dbReference type="EMBL" id="BCMI01000012">
    <property type="protein sequence ID" value="GAX06106.1"/>
    <property type="molecule type" value="Genomic_DNA"/>
</dbReference>
<evidence type="ECO:0008006" key="4">
    <source>
        <dbReference type="Google" id="ProtNLM"/>
    </source>
</evidence>
<evidence type="ECO:0000256" key="1">
    <source>
        <dbReference type="SAM" id="Phobius"/>
    </source>
</evidence>
<name>A0A1Z5IWP9_9LACO</name>
<gene>
    <name evidence="2" type="ORF">IWT25_01431</name>
</gene>
<keyword evidence="1" id="KW-0472">Membrane</keyword>
<dbReference type="NCBIfam" id="NF033218">
    <property type="entry name" value="anchor_AmaP"/>
    <property type="match status" value="1"/>
</dbReference>
<evidence type="ECO:0000313" key="3">
    <source>
        <dbReference type="Proteomes" id="UP000198414"/>
    </source>
</evidence>
<evidence type="ECO:0000313" key="2">
    <source>
        <dbReference type="EMBL" id="GAX06106.1"/>
    </source>
</evidence>
<organism evidence="2 3">
    <name type="scientific">Secundilactobacillus pentosiphilus</name>
    <dbReference type="NCBI Taxonomy" id="1714682"/>
    <lineage>
        <taxon>Bacteria</taxon>
        <taxon>Bacillati</taxon>
        <taxon>Bacillota</taxon>
        <taxon>Bacilli</taxon>
        <taxon>Lactobacillales</taxon>
        <taxon>Lactobacillaceae</taxon>
        <taxon>Secundilactobacillus</taxon>
    </lineage>
</organism>
<keyword evidence="1" id="KW-0812">Transmembrane</keyword>
<dbReference type="RefSeq" id="WP_089121236.1">
    <property type="nucleotide sequence ID" value="NZ_BCMI01000012.1"/>
</dbReference>
<accession>A0A1Z5IWP9</accession>